<dbReference type="PANTHER" id="PTHR30238">
    <property type="entry name" value="MEMBRANE BOUND PREDICTED REDOX MODULATOR"/>
    <property type="match status" value="1"/>
</dbReference>
<dbReference type="Pfam" id="PF03741">
    <property type="entry name" value="TerC"/>
    <property type="match status" value="1"/>
</dbReference>
<feature type="transmembrane region" description="Helical" evidence="7">
    <location>
        <begin position="294"/>
        <end position="314"/>
    </location>
</feature>
<feature type="transmembrane region" description="Helical" evidence="7">
    <location>
        <begin position="6"/>
        <end position="25"/>
    </location>
</feature>
<comment type="similarity">
    <text evidence="2">Belongs to the TerC family.</text>
</comment>
<dbReference type="EMBL" id="BAABHQ010000004">
    <property type="protein sequence ID" value="GAA4871552.1"/>
    <property type="molecule type" value="Genomic_DNA"/>
</dbReference>
<dbReference type="RefSeq" id="WP_274233850.1">
    <property type="nucleotide sequence ID" value="NZ_BAABHQ010000004.1"/>
</dbReference>
<protein>
    <submittedName>
        <fullName evidence="8">TerC family protein</fullName>
    </submittedName>
</protein>
<evidence type="ECO:0000256" key="3">
    <source>
        <dbReference type="ARBA" id="ARBA00022692"/>
    </source>
</evidence>
<accession>A0ABP9EB56</accession>
<evidence type="ECO:0000256" key="2">
    <source>
        <dbReference type="ARBA" id="ARBA00007511"/>
    </source>
</evidence>
<evidence type="ECO:0000256" key="5">
    <source>
        <dbReference type="ARBA" id="ARBA00023136"/>
    </source>
</evidence>
<keyword evidence="9" id="KW-1185">Reference proteome</keyword>
<dbReference type="NCBIfam" id="TIGR03718">
    <property type="entry name" value="R_switched_Alx"/>
    <property type="match status" value="1"/>
</dbReference>
<keyword evidence="5 7" id="KW-0472">Membrane</keyword>
<keyword evidence="3 7" id="KW-0812">Transmembrane</keyword>
<organism evidence="8 9">
    <name type="scientific">Actinomycetospora straminea</name>
    <dbReference type="NCBI Taxonomy" id="663607"/>
    <lineage>
        <taxon>Bacteria</taxon>
        <taxon>Bacillati</taxon>
        <taxon>Actinomycetota</taxon>
        <taxon>Actinomycetes</taxon>
        <taxon>Pseudonocardiales</taxon>
        <taxon>Pseudonocardiaceae</taxon>
        <taxon>Actinomycetospora</taxon>
    </lineage>
</organism>
<dbReference type="PANTHER" id="PTHR30238:SF0">
    <property type="entry name" value="THYLAKOID MEMBRANE PROTEIN TERC, CHLOROPLASTIC"/>
    <property type="match status" value="1"/>
</dbReference>
<feature type="transmembrane region" description="Helical" evidence="7">
    <location>
        <begin position="77"/>
        <end position="95"/>
    </location>
</feature>
<feature type="transmembrane region" description="Helical" evidence="7">
    <location>
        <begin position="127"/>
        <end position="147"/>
    </location>
</feature>
<feature type="compositionally biased region" description="Low complexity" evidence="6">
    <location>
        <begin position="350"/>
        <end position="380"/>
    </location>
</feature>
<proteinExistence type="inferred from homology"/>
<feature type="transmembrane region" description="Helical" evidence="7">
    <location>
        <begin position="37"/>
        <end position="57"/>
    </location>
</feature>
<dbReference type="Proteomes" id="UP001500457">
    <property type="component" value="Unassembled WGS sequence"/>
</dbReference>
<comment type="caution">
    <text evidence="8">The sequence shown here is derived from an EMBL/GenBank/DDBJ whole genome shotgun (WGS) entry which is preliminary data.</text>
</comment>
<feature type="region of interest" description="Disordered" evidence="6">
    <location>
        <begin position="318"/>
        <end position="380"/>
    </location>
</feature>
<evidence type="ECO:0000256" key="4">
    <source>
        <dbReference type="ARBA" id="ARBA00022989"/>
    </source>
</evidence>
<feature type="transmembrane region" description="Helical" evidence="7">
    <location>
        <begin position="102"/>
        <end position="121"/>
    </location>
</feature>
<evidence type="ECO:0000256" key="1">
    <source>
        <dbReference type="ARBA" id="ARBA00004141"/>
    </source>
</evidence>
<gene>
    <name evidence="8" type="ORF">GCM10023203_21290</name>
</gene>
<feature type="transmembrane region" description="Helical" evidence="7">
    <location>
        <begin position="263"/>
        <end position="282"/>
    </location>
</feature>
<dbReference type="InterPro" id="IPR005496">
    <property type="entry name" value="Integral_membrane_TerC"/>
</dbReference>
<evidence type="ECO:0000313" key="9">
    <source>
        <dbReference type="Proteomes" id="UP001500457"/>
    </source>
</evidence>
<evidence type="ECO:0000256" key="7">
    <source>
        <dbReference type="SAM" id="Phobius"/>
    </source>
</evidence>
<keyword evidence="4 7" id="KW-1133">Transmembrane helix</keyword>
<feature type="transmembrane region" description="Helical" evidence="7">
    <location>
        <begin position="230"/>
        <end position="251"/>
    </location>
</feature>
<evidence type="ECO:0000256" key="6">
    <source>
        <dbReference type="SAM" id="MobiDB-lite"/>
    </source>
</evidence>
<sequence length="380" mass="40550">MTVPFWVWAATIGGIAVLVAIDIWHARSPHEVSFREATLWSVIYIAVAVVFGGILLFTMGTQAGTEYFAGYLVEKSLSVDNLFIFAVILGQFAVPKRHQQKVLLWGVIGALVMRAIFIAIGAAVISAFAFVFVIFGAFLLYTAYTLVKQHGEEPKDMHDNRAVKLVRRFVTVHEDAGDHEGYKDDGKLTARVNGKWGVTPLFIVVSVILSVDLVFALDSIPAIFGITQNAYIVFTANAFALLGLRALYFLLVGLLDRLVHLSYGLAFILAFIGVKLILLYLHEDVNPAIPEVPTWLSLVVIVVTLAVVTVTSLMSTRNGSTSGGHGSSSSSSDDRADGEQEQGTEQPAVGSAGSSDHGTGTGAAGSSPTGSGQTGSRSSS</sequence>
<dbReference type="InterPro" id="IPR022369">
    <property type="entry name" value="Integral_membrane_TerC_rswitch"/>
</dbReference>
<evidence type="ECO:0000313" key="8">
    <source>
        <dbReference type="EMBL" id="GAA4871552.1"/>
    </source>
</evidence>
<feature type="transmembrane region" description="Helical" evidence="7">
    <location>
        <begin position="201"/>
        <end position="224"/>
    </location>
</feature>
<name>A0ABP9EB56_9PSEU</name>
<comment type="subcellular location">
    <subcellularLocation>
        <location evidence="1">Membrane</location>
        <topology evidence="1">Multi-pass membrane protein</topology>
    </subcellularLocation>
</comment>
<reference evidence="9" key="1">
    <citation type="journal article" date="2019" name="Int. J. Syst. Evol. Microbiol.">
        <title>The Global Catalogue of Microorganisms (GCM) 10K type strain sequencing project: providing services to taxonomists for standard genome sequencing and annotation.</title>
        <authorList>
            <consortium name="The Broad Institute Genomics Platform"/>
            <consortium name="The Broad Institute Genome Sequencing Center for Infectious Disease"/>
            <person name="Wu L."/>
            <person name="Ma J."/>
        </authorList>
    </citation>
    <scope>NUCLEOTIDE SEQUENCE [LARGE SCALE GENOMIC DNA]</scope>
    <source>
        <strain evidence="9">JCM 17983</strain>
    </source>
</reference>